<gene>
    <name evidence="2" type="ORF">L227DRAFT_581034</name>
    <name evidence="1" type="ORF">L227DRAFT_582172</name>
</gene>
<reference evidence="1" key="1">
    <citation type="journal article" date="2018" name="Genome Biol. Evol.">
        <title>Genomics and development of Lentinus tigrinus, a white-rot wood-decaying mushroom with dimorphic fruiting bodies.</title>
        <authorList>
            <person name="Wu B."/>
            <person name="Xu Z."/>
            <person name="Knudson A."/>
            <person name="Carlson A."/>
            <person name="Chen N."/>
            <person name="Kovaka S."/>
            <person name="LaButti K."/>
            <person name="Lipzen A."/>
            <person name="Pennachio C."/>
            <person name="Riley R."/>
            <person name="Schakwitz W."/>
            <person name="Umezawa K."/>
            <person name="Ohm R.A."/>
            <person name="Grigoriev I.V."/>
            <person name="Nagy L.G."/>
            <person name="Gibbons J."/>
            <person name="Hibbett D."/>
        </authorList>
    </citation>
    <scope>NUCLEOTIDE SEQUENCE [LARGE SCALE GENOMIC DNA]</scope>
    <source>
        <strain evidence="1">ALCF2SS1-6</strain>
    </source>
</reference>
<evidence type="ECO:0000313" key="1">
    <source>
        <dbReference type="EMBL" id="RPD52223.1"/>
    </source>
</evidence>
<evidence type="ECO:0000313" key="3">
    <source>
        <dbReference type="Proteomes" id="UP000313359"/>
    </source>
</evidence>
<dbReference type="EMBL" id="ML122388">
    <property type="protein sequence ID" value="RPD52223.1"/>
    <property type="molecule type" value="Genomic_DNA"/>
</dbReference>
<dbReference type="Proteomes" id="UP000313359">
    <property type="component" value="Unassembled WGS sequence"/>
</dbReference>
<keyword evidence="3" id="KW-1185">Reference proteome</keyword>
<dbReference type="OrthoDB" id="2753831at2759"/>
<organism evidence="1 3">
    <name type="scientific">Lentinus tigrinus ALCF2SS1-6</name>
    <dbReference type="NCBI Taxonomy" id="1328759"/>
    <lineage>
        <taxon>Eukaryota</taxon>
        <taxon>Fungi</taxon>
        <taxon>Dikarya</taxon>
        <taxon>Basidiomycota</taxon>
        <taxon>Agaricomycotina</taxon>
        <taxon>Agaricomycetes</taxon>
        <taxon>Polyporales</taxon>
        <taxon>Polyporaceae</taxon>
        <taxon>Lentinus</taxon>
    </lineage>
</organism>
<name>A0A5C2RKZ9_9APHY</name>
<sequence>MGVVLEHLHIGDRSCPGLDANHFFAVLGLFSEVQVLCVDDGVDQPCLVSRVPIIPGLVLDALEETDCAIACGGLTQGGCYRGM</sequence>
<proteinExistence type="predicted"/>
<dbReference type="EMBL" id="ML122314">
    <property type="protein sequence ID" value="RPD53890.1"/>
    <property type="molecule type" value="Genomic_DNA"/>
</dbReference>
<accession>A0A5C2RKZ9</accession>
<protein>
    <submittedName>
        <fullName evidence="1">Uncharacterized protein</fullName>
    </submittedName>
</protein>
<dbReference type="AlphaFoldDB" id="A0A5C2RKZ9"/>
<evidence type="ECO:0000313" key="2">
    <source>
        <dbReference type="EMBL" id="RPD53890.1"/>
    </source>
</evidence>